<protein>
    <submittedName>
        <fullName evidence="1">Uncharacterized protein</fullName>
    </submittedName>
</protein>
<reference evidence="1 2" key="1">
    <citation type="submission" date="2021-06" db="EMBL/GenBank/DDBJ databases">
        <title>Caerostris extrusa draft genome.</title>
        <authorList>
            <person name="Kono N."/>
            <person name="Arakawa K."/>
        </authorList>
    </citation>
    <scope>NUCLEOTIDE SEQUENCE [LARGE SCALE GENOMIC DNA]</scope>
</reference>
<organism evidence="1 2">
    <name type="scientific">Caerostris extrusa</name>
    <name type="common">Bark spider</name>
    <name type="synonym">Caerostris bankana</name>
    <dbReference type="NCBI Taxonomy" id="172846"/>
    <lineage>
        <taxon>Eukaryota</taxon>
        <taxon>Metazoa</taxon>
        <taxon>Ecdysozoa</taxon>
        <taxon>Arthropoda</taxon>
        <taxon>Chelicerata</taxon>
        <taxon>Arachnida</taxon>
        <taxon>Araneae</taxon>
        <taxon>Araneomorphae</taxon>
        <taxon>Entelegynae</taxon>
        <taxon>Araneoidea</taxon>
        <taxon>Araneidae</taxon>
        <taxon>Caerostris</taxon>
    </lineage>
</organism>
<name>A0AAV4XMR8_CAEEX</name>
<dbReference type="Proteomes" id="UP001054945">
    <property type="component" value="Unassembled WGS sequence"/>
</dbReference>
<dbReference type="AlphaFoldDB" id="A0AAV4XMR8"/>
<comment type="caution">
    <text evidence="1">The sequence shown here is derived from an EMBL/GenBank/DDBJ whole genome shotgun (WGS) entry which is preliminary data.</text>
</comment>
<proteinExistence type="predicted"/>
<evidence type="ECO:0000313" key="1">
    <source>
        <dbReference type="EMBL" id="GIY95251.1"/>
    </source>
</evidence>
<gene>
    <name evidence="1" type="ORF">CEXT_511981</name>
</gene>
<accession>A0AAV4XMR8</accession>
<keyword evidence="2" id="KW-1185">Reference proteome</keyword>
<dbReference type="EMBL" id="BPLR01017887">
    <property type="protein sequence ID" value="GIY95251.1"/>
    <property type="molecule type" value="Genomic_DNA"/>
</dbReference>
<evidence type="ECO:0000313" key="2">
    <source>
        <dbReference type="Proteomes" id="UP001054945"/>
    </source>
</evidence>
<sequence length="88" mass="9506">MLSSELKVDRGCLQDSSLFSSPKPIPALRFNMSTPGQNLSSNIIQIGTLELKIKVLYPSIPSTPVGASELEEFNSKSDKQIESKVPAA</sequence>